<dbReference type="Proteomes" id="UP000828390">
    <property type="component" value="Unassembled WGS sequence"/>
</dbReference>
<name>A0A9D4H286_DREPO</name>
<gene>
    <name evidence="1" type="ORF">DPMN_127555</name>
</gene>
<proteinExistence type="predicted"/>
<dbReference type="AlphaFoldDB" id="A0A9D4H286"/>
<sequence>MYVCRGVGVYVGRGFDVFVGTGDGVYVGRGVGVYVCRGVGVFVGRGVDVYVGRRVLTATNNLSPEVGWFCTDLSRHAFQSRRRLAINQDQPETDGKSDKILTRVNYT</sequence>
<dbReference type="EMBL" id="JAIWYP010000005">
    <property type="protein sequence ID" value="KAH3825674.1"/>
    <property type="molecule type" value="Genomic_DNA"/>
</dbReference>
<reference evidence="1" key="2">
    <citation type="submission" date="2020-11" db="EMBL/GenBank/DDBJ databases">
        <authorList>
            <person name="McCartney M.A."/>
            <person name="Auch B."/>
            <person name="Kono T."/>
            <person name="Mallez S."/>
            <person name="Becker A."/>
            <person name="Gohl D.M."/>
            <person name="Silverstein K.A.T."/>
            <person name="Koren S."/>
            <person name="Bechman K.B."/>
            <person name="Herman A."/>
            <person name="Abrahante J.E."/>
            <person name="Garbe J."/>
        </authorList>
    </citation>
    <scope>NUCLEOTIDE SEQUENCE</scope>
    <source>
        <strain evidence="1">Duluth1</strain>
        <tissue evidence="1">Whole animal</tissue>
    </source>
</reference>
<evidence type="ECO:0000313" key="2">
    <source>
        <dbReference type="Proteomes" id="UP000828390"/>
    </source>
</evidence>
<protein>
    <submittedName>
        <fullName evidence="1">Uncharacterized protein</fullName>
    </submittedName>
</protein>
<evidence type="ECO:0000313" key="1">
    <source>
        <dbReference type="EMBL" id="KAH3825674.1"/>
    </source>
</evidence>
<organism evidence="1 2">
    <name type="scientific">Dreissena polymorpha</name>
    <name type="common">Zebra mussel</name>
    <name type="synonym">Mytilus polymorpha</name>
    <dbReference type="NCBI Taxonomy" id="45954"/>
    <lineage>
        <taxon>Eukaryota</taxon>
        <taxon>Metazoa</taxon>
        <taxon>Spiralia</taxon>
        <taxon>Lophotrochozoa</taxon>
        <taxon>Mollusca</taxon>
        <taxon>Bivalvia</taxon>
        <taxon>Autobranchia</taxon>
        <taxon>Heteroconchia</taxon>
        <taxon>Euheterodonta</taxon>
        <taxon>Imparidentia</taxon>
        <taxon>Neoheterodontei</taxon>
        <taxon>Myida</taxon>
        <taxon>Dreissenoidea</taxon>
        <taxon>Dreissenidae</taxon>
        <taxon>Dreissena</taxon>
    </lineage>
</organism>
<accession>A0A9D4H286</accession>
<reference evidence="1" key="1">
    <citation type="journal article" date="2019" name="bioRxiv">
        <title>The Genome of the Zebra Mussel, Dreissena polymorpha: A Resource for Invasive Species Research.</title>
        <authorList>
            <person name="McCartney M.A."/>
            <person name="Auch B."/>
            <person name="Kono T."/>
            <person name="Mallez S."/>
            <person name="Zhang Y."/>
            <person name="Obille A."/>
            <person name="Becker A."/>
            <person name="Abrahante J.E."/>
            <person name="Garbe J."/>
            <person name="Badalamenti J.P."/>
            <person name="Herman A."/>
            <person name="Mangelson H."/>
            <person name="Liachko I."/>
            <person name="Sullivan S."/>
            <person name="Sone E.D."/>
            <person name="Koren S."/>
            <person name="Silverstein K.A.T."/>
            <person name="Beckman K.B."/>
            <person name="Gohl D.M."/>
        </authorList>
    </citation>
    <scope>NUCLEOTIDE SEQUENCE</scope>
    <source>
        <strain evidence="1">Duluth1</strain>
        <tissue evidence="1">Whole animal</tissue>
    </source>
</reference>
<keyword evidence="2" id="KW-1185">Reference proteome</keyword>
<comment type="caution">
    <text evidence="1">The sequence shown here is derived from an EMBL/GenBank/DDBJ whole genome shotgun (WGS) entry which is preliminary data.</text>
</comment>